<gene>
    <name evidence="2" type="ORF">H8R10_08065</name>
</gene>
<name>A0A8I0GAJ8_9ACTO</name>
<comment type="caution">
    <text evidence="2">The sequence shown here is derived from an EMBL/GenBank/DDBJ whole genome shotgun (WGS) entry which is preliminary data.</text>
</comment>
<evidence type="ECO:0008006" key="4">
    <source>
        <dbReference type="Google" id="ProtNLM"/>
    </source>
</evidence>
<protein>
    <recommendedName>
        <fullName evidence="4">DUF3955 domain-containing protein</fullName>
    </recommendedName>
</protein>
<sequence length="71" mass="7400">MLKKVGIVVACGVFAAVLYCLQAGLGLDLNPGLGRDSIDDEFSALGLVAWTVVGIVVGVVCLVIQHMKNTK</sequence>
<keyword evidence="1" id="KW-1133">Transmembrane helix</keyword>
<feature type="transmembrane region" description="Helical" evidence="1">
    <location>
        <begin position="44"/>
        <end position="64"/>
    </location>
</feature>
<keyword evidence="1" id="KW-0812">Transmembrane</keyword>
<dbReference type="RefSeq" id="WP_191072295.1">
    <property type="nucleotide sequence ID" value="NZ_CP060506.1"/>
</dbReference>
<evidence type="ECO:0000313" key="2">
    <source>
        <dbReference type="EMBL" id="MBD3690179.1"/>
    </source>
</evidence>
<accession>A0A8I0GAJ8</accession>
<evidence type="ECO:0000313" key="3">
    <source>
        <dbReference type="Proteomes" id="UP000627538"/>
    </source>
</evidence>
<organism evidence="2 3">
    <name type="scientific">Nanchangia anserum</name>
    <dbReference type="NCBI Taxonomy" id="2692125"/>
    <lineage>
        <taxon>Bacteria</taxon>
        <taxon>Bacillati</taxon>
        <taxon>Actinomycetota</taxon>
        <taxon>Actinomycetes</taxon>
        <taxon>Actinomycetales</taxon>
        <taxon>Actinomycetaceae</taxon>
        <taxon>Nanchangia</taxon>
    </lineage>
</organism>
<proteinExistence type="predicted"/>
<evidence type="ECO:0000256" key="1">
    <source>
        <dbReference type="SAM" id="Phobius"/>
    </source>
</evidence>
<dbReference type="EMBL" id="JACRUO010000003">
    <property type="protein sequence ID" value="MBD3690179.1"/>
    <property type="molecule type" value="Genomic_DNA"/>
</dbReference>
<dbReference type="Proteomes" id="UP000627538">
    <property type="component" value="Unassembled WGS sequence"/>
</dbReference>
<reference evidence="2 3" key="1">
    <citation type="submission" date="2020-08" db="EMBL/GenBank/DDBJ databases">
        <title>Winkia gen. nov., sp. nov., isolated from faeces of the Anser albifrons in China.</title>
        <authorList>
            <person name="Liu Q."/>
        </authorList>
    </citation>
    <scope>NUCLEOTIDE SEQUENCE [LARGE SCALE GENOMIC DNA]</scope>
    <source>
        <strain evidence="2 3">C62</strain>
    </source>
</reference>
<dbReference type="AlphaFoldDB" id="A0A8I0GAJ8"/>
<keyword evidence="1" id="KW-0472">Membrane</keyword>
<keyword evidence="3" id="KW-1185">Reference proteome</keyword>